<name>A0A834ZLP5_TETSI</name>
<evidence type="ECO:0000256" key="9">
    <source>
        <dbReference type="ARBA" id="ARBA00023242"/>
    </source>
</evidence>
<feature type="region of interest" description="Disordered" evidence="10">
    <location>
        <begin position="1"/>
        <end position="60"/>
    </location>
</feature>
<accession>A0A834ZLP5</accession>
<dbReference type="GO" id="GO:0005634">
    <property type="term" value="C:nucleus"/>
    <property type="evidence" value="ECO:0007669"/>
    <property type="project" value="UniProtKB-SubCell"/>
</dbReference>
<dbReference type="OMA" id="PIDSCAG"/>
<gene>
    <name evidence="12" type="ORF">HHK36_006987</name>
</gene>
<dbReference type="Proteomes" id="UP000655225">
    <property type="component" value="Unassembled WGS sequence"/>
</dbReference>
<evidence type="ECO:0000313" key="12">
    <source>
        <dbReference type="EMBL" id="KAF8407850.1"/>
    </source>
</evidence>
<dbReference type="Pfam" id="PF10497">
    <property type="entry name" value="zf-4CXXC_R1"/>
    <property type="match status" value="1"/>
</dbReference>
<evidence type="ECO:0000313" key="13">
    <source>
        <dbReference type="Proteomes" id="UP000655225"/>
    </source>
</evidence>
<keyword evidence="3" id="KW-0963">Cytoplasm</keyword>
<feature type="region of interest" description="Disordered" evidence="10">
    <location>
        <begin position="687"/>
        <end position="706"/>
    </location>
</feature>
<protein>
    <recommendedName>
        <fullName evidence="11">DDT domain-containing protein</fullName>
    </recommendedName>
</protein>
<feature type="compositionally biased region" description="Low complexity" evidence="10">
    <location>
        <begin position="1"/>
        <end position="19"/>
    </location>
</feature>
<dbReference type="OrthoDB" id="298344at2759"/>
<dbReference type="InterPro" id="IPR018866">
    <property type="entry name" value="Znf-4CXXC_R1"/>
</dbReference>
<dbReference type="InterPro" id="IPR018501">
    <property type="entry name" value="DDT_dom"/>
</dbReference>
<dbReference type="PANTHER" id="PTHR31169:SF8">
    <property type="entry name" value="ZINC-FINGER DOMAIN OF MONOAMINE-OXIDASE A REPRESSOR R1 PROTEIN"/>
    <property type="match status" value="1"/>
</dbReference>
<dbReference type="SMART" id="SM00571">
    <property type="entry name" value="DDT"/>
    <property type="match status" value="1"/>
</dbReference>
<evidence type="ECO:0000256" key="6">
    <source>
        <dbReference type="ARBA" id="ARBA00022843"/>
    </source>
</evidence>
<feature type="region of interest" description="Disordered" evidence="10">
    <location>
        <begin position="248"/>
        <end position="267"/>
    </location>
</feature>
<feature type="compositionally biased region" description="Polar residues" evidence="10">
    <location>
        <begin position="32"/>
        <end position="41"/>
    </location>
</feature>
<dbReference type="AlphaFoldDB" id="A0A834ZLP5"/>
<feature type="domain" description="DDT" evidence="11">
    <location>
        <begin position="379"/>
        <end position="448"/>
    </location>
</feature>
<evidence type="ECO:0000256" key="4">
    <source>
        <dbReference type="ARBA" id="ARBA00022499"/>
    </source>
</evidence>
<evidence type="ECO:0000256" key="1">
    <source>
        <dbReference type="ARBA" id="ARBA00004123"/>
    </source>
</evidence>
<reference evidence="12 13" key="1">
    <citation type="submission" date="2020-04" db="EMBL/GenBank/DDBJ databases">
        <title>Plant Genome Project.</title>
        <authorList>
            <person name="Zhang R.-G."/>
        </authorList>
    </citation>
    <scope>NUCLEOTIDE SEQUENCE [LARGE SCALE GENOMIC DNA]</scope>
    <source>
        <strain evidence="12">YNK0</strain>
        <tissue evidence="12">Leaf</tissue>
    </source>
</reference>
<dbReference type="PROSITE" id="PS50827">
    <property type="entry name" value="DDT"/>
    <property type="match status" value="1"/>
</dbReference>
<keyword evidence="13" id="KW-1185">Reference proteome</keyword>
<keyword evidence="6" id="KW-0832">Ubl conjugation</keyword>
<keyword evidence="4" id="KW-1017">Isopeptide bond</keyword>
<evidence type="ECO:0000256" key="2">
    <source>
        <dbReference type="ARBA" id="ARBA00004496"/>
    </source>
</evidence>
<evidence type="ECO:0000256" key="10">
    <source>
        <dbReference type="SAM" id="MobiDB-lite"/>
    </source>
</evidence>
<keyword evidence="5" id="KW-0597">Phosphoprotein</keyword>
<evidence type="ECO:0000256" key="5">
    <source>
        <dbReference type="ARBA" id="ARBA00022553"/>
    </source>
</evidence>
<comment type="caution">
    <text evidence="12">The sequence shown here is derived from an EMBL/GenBank/DDBJ whole genome shotgun (WGS) entry which is preliminary data.</text>
</comment>
<evidence type="ECO:0000256" key="3">
    <source>
        <dbReference type="ARBA" id="ARBA00022490"/>
    </source>
</evidence>
<dbReference type="GO" id="GO:0005737">
    <property type="term" value="C:cytoplasm"/>
    <property type="evidence" value="ECO:0007669"/>
    <property type="project" value="UniProtKB-SubCell"/>
</dbReference>
<proteinExistence type="predicted"/>
<keyword evidence="8" id="KW-0804">Transcription</keyword>
<dbReference type="InterPro" id="IPR040221">
    <property type="entry name" value="CDCA7/CDA7L"/>
</dbReference>
<comment type="subcellular location">
    <subcellularLocation>
        <location evidence="2">Cytoplasm</location>
    </subcellularLocation>
    <subcellularLocation>
        <location evidence="1">Nucleus</location>
    </subcellularLocation>
</comment>
<dbReference type="EMBL" id="JABCRI010000004">
    <property type="protein sequence ID" value="KAF8407850.1"/>
    <property type="molecule type" value="Genomic_DNA"/>
</dbReference>
<evidence type="ECO:0000259" key="11">
    <source>
        <dbReference type="PROSITE" id="PS50827"/>
    </source>
</evidence>
<evidence type="ECO:0000256" key="7">
    <source>
        <dbReference type="ARBA" id="ARBA00023015"/>
    </source>
</evidence>
<organism evidence="12 13">
    <name type="scientific">Tetracentron sinense</name>
    <name type="common">Spur-leaf</name>
    <dbReference type="NCBI Taxonomy" id="13715"/>
    <lineage>
        <taxon>Eukaryota</taxon>
        <taxon>Viridiplantae</taxon>
        <taxon>Streptophyta</taxon>
        <taxon>Embryophyta</taxon>
        <taxon>Tracheophyta</taxon>
        <taxon>Spermatophyta</taxon>
        <taxon>Magnoliopsida</taxon>
        <taxon>Trochodendrales</taxon>
        <taxon>Trochodendraceae</taxon>
        <taxon>Tetracentron</taxon>
    </lineage>
</organism>
<evidence type="ECO:0000256" key="8">
    <source>
        <dbReference type="ARBA" id="ARBA00023163"/>
    </source>
</evidence>
<dbReference type="GO" id="GO:0006355">
    <property type="term" value="P:regulation of DNA-templated transcription"/>
    <property type="evidence" value="ECO:0007669"/>
    <property type="project" value="InterPro"/>
</dbReference>
<dbReference type="PANTHER" id="PTHR31169">
    <property type="entry name" value="OS05G0300700 PROTEIN"/>
    <property type="match status" value="1"/>
</dbReference>
<keyword evidence="9" id="KW-0539">Nucleus</keyword>
<keyword evidence="7" id="KW-0805">Transcription regulation</keyword>
<sequence length="754" mass="84128">MAVSSSSSPASKPIISSLNKNKKRKKEKTNRIEVQTQSDNAQQQPLPLPCSSPAKRTKSPGVRVIGGRIYDSENGKTCHQCRQKTRDFVASCKNQRGNKLCTIMFCHKCLLNRYGEKAEEMAVLDDWNCPKCRGICNCSVCMKKRGHQPTGILVHTAKATGFSSVSEMLDVKAPDNLDPKKIVIVGASPRKAAASNKDFVAAPTIKCGKENSFDGISDSSLLPKSVTLNGDGKKTRKSKRKELVGNDINDNAFESSRGDGALSEKNSPKKYKISKKIYEKKDMTENDNGVLEKAISEMCNGLLEKASSEMCNDSLSACNEAKMLDGRKNYDSQAKPKPVTEFRRHKKNTTEILNKYSDVDIPLPKGIDLTSVAGIDLPAEDVGHALQFLEFCTAFGQVLRLKKRQPESVLQELTTPKETCRRGGRRGHSYIVQFHIQLLSLIQKDSGEKSPSLSRTSSGNSWLQALGKCISNFPCALKEVPSDCFDRHGDGYDKLDCSKKLRLLNCLCDETLGTVKLRNWIDKQNSKFVEREKEAKEKVLAAKDKEKHMKQKLQDEVAKIILMKNGAPLSISEHEGIVSKIKAEAARAHAEMLEALDMVPKKKQRSDAVRTEPILLDGKGQAYWKLRGYSGEPNMLLQDIRSWDSVTPEEKWFTYDVEQKEEVEKYIASLRKRLRSQILPTALPSRCSEANMKHDPPEDSPPPTNMIEATTKSILELKMVTLILLKAFLKPGFLKMMTLIILKAFLIKPGFLDS</sequence>